<dbReference type="InterPro" id="IPR003591">
    <property type="entry name" value="Leu-rich_rpt_typical-subtyp"/>
</dbReference>
<dbReference type="FunFam" id="3.80.10.10:FF:000403">
    <property type="entry name" value="Receptor-like protein 2"/>
    <property type="match status" value="1"/>
</dbReference>
<dbReference type="FunFam" id="3.80.10.10:FF:000213">
    <property type="entry name" value="Tyrosine-sulfated glycopeptide receptor 1"/>
    <property type="match status" value="2"/>
</dbReference>
<keyword evidence="15" id="KW-1185">Reference proteome</keyword>
<dbReference type="PRINTS" id="PR00019">
    <property type="entry name" value="LEURICHRPT"/>
</dbReference>
<comment type="similarity">
    <text evidence="2">Belongs to the RLP family.</text>
</comment>
<feature type="domain" description="Leucine-rich repeat-containing N-terminal plant-type" evidence="13">
    <location>
        <begin position="304"/>
        <end position="342"/>
    </location>
</feature>
<keyword evidence="8 12" id="KW-1133">Transmembrane helix</keyword>
<evidence type="ECO:0000256" key="11">
    <source>
        <dbReference type="ARBA" id="ARBA00023180"/>
    </source>
</evidence>
<dbReference type="InterPro" id="IPR013210">
    <property type="entry name" value="LRR_N_plant-typ"/>
</dbReference>
<organism evidence="14 15">
    <name type="scientific">Oryza rufipogon</name>
    <name type="common">Brownbeard rice</name>
    <name type="synonym">Asian wild rice</name>
    <dbReference type="NCBI Taxonomy" id="4529"/>
    <lineage>
        <taxon>Eukaryota</taxon>
        <taxon>Viridiplantae</taxon>
        <taxon>Streptophyta</taxon>
        <taxon>Embryophyta</taxon>
        <taxon>Tracheophyta</taxon>
        <taxon>Spermatophyta</taxon>
        <taxon>Magnoliopsida</taxon>
        <taxon>Liliopsida</taxon>
        <taxon>Poales</taxon>
        <taxon>Poaceae</taxon>
        <taxon>BOP clade</taxon>
        <taxon>Oryzoideae</taxon>
        <taxon>Oryzeae</taxon>
        <taxon>Oryzinae</taxon>
        <taxon>Oryza</taxon>
    </lineage>
</organism>
<dbReference type="STRING" id="4529.A0A0E0NA25"/>
<dbReference type="Pfam" id="PF00560">
    <property type="entry name" value="LRR_1"/>
    <property type="match status" value="7"/>
</dbReference>
<dbReference type="InterPro" id="IPR053211">
    <property type="entry name" value="DNA_repair-toleration"/>
</dbReference>
<feature type="transmembrane region" description="Helical" evidence="12">
    <location>
        <begin position="157"/>
        <end position="177"/>
    </location>
</feature>
<keyword evidence="10" id="KW-0675">Receptor</keyword>
<keyword evidence="6" id="KW-0732">Signal</keyword>
<protein>
    <recommendedName>
        <fullName evidence="13">Leucine-rich repeat-containing N-terminal plant-type domain-containing protein</fullName>
    </recommendedName>
</protein>
<dbReference type="Pfam" id="PF08263">
    <property type="entry name" value="LRRNT_2"/>
    <property type="match status" value="1"/>
</dbReference>
<dbReference type="eggNOG" id="KOG0619">
    <property type="taxonomic scope" value="Eukaryota"/>
</dbReference>
<dbReference type="FunFam" id="3.80.10.10:FF:000470">
    <property type="entry name" value="LRR receptor-like serine/threonine-protein kinase RPK2"/>
    <property type="match status" value="1"/>
</dbReference>
<evidence type="ECO:0000256" key="9">
    <source>
        <dbReference type="ARBA" id="ARBA00023136"/>
    </source>
</evidence>
<dbReference type="SMART" id="SM00365">
    <property type="entry name" value="LRR_SD22"/>
    <property type="match status" value="3"/>
</dbReference>
<evidence type="ECO:0000256" key="1">
    <source>
        <dbReference type="ARBA" id="ARBA00004251"/>
    </source>
</evidence>
<proteinExistence type="inferred from homology"/>
<keyword evidence="9 12" id="KW-0472">Membrane</keyword>
<dbReference type="SMART" id="SM00369">
    <property type="entry name" value="LRR_TYP"/>
    <property type="match status" value="8"/>
</dbReference>
<reference evidence="14" key="2">
    <citation type="submission" date="2015-06" db="UniProtKB">
        <authorList>
            <consortium name="EnsemblPlants"/>
        </authorList>
    </citation>
    <scope>IDENTIFICATION</scope>
</reference>
<dbReference type="GO" id="GO:0005886">
    <property type="term" value="C:plasma membrane"/>
    <property type="evidence" value="ECO:0007669"/>
    <property type="project" value="UniProtKB-SubCell"/>
</dbReference>
<comment type="subcellular location">
    <subcellularLocation>
        <location evidence="1">Cell membrane</location>
        <topology evidence="1">Single-pass type I membrane protein</topology>
    </subcellularLocation>
</comment>
<evidence type="ECO:0000256" key="4">
    <source>
        <dbReference type="ARBA" id="ARBA00022614"/>
    </source>
</evidence>
<evidence type="ECO:0000313" key="15">
    <source>
        <dbReference type="Proteomes" id="UP000008022"/>
    </source>
</evidence>
<evidence type="ECO:0000256" key="10">
    <source>
        <dbReference type="ARBA" id="ARBA00023170"/>
    </source>
</evidence>
<dbReference type="InterPro" id="IPR032675">
    <property type="entry name" value="LRR_dom_sf"/>
</dbReference>
<name>A0A0E0NA25_ORYRU</name>
<keyword evidence="4" id="KW-0433">Leucine-rich repeat</keyword>
<evidence type="ECO:0000256" key="7">
    <source>
        <dbReference type="ARBA" id="ARBA00022737"/>
    </source>
</evidence>
<dbReference type="Gene3D" id="3.80.10.10">
    <property type="entry name" value="Ribonuclease Inhibitor"/>
    <property type="match status" value="4"/>
</dbReference>
<keyword evidence="3" id="KW-1003">Cell membrane</keyword>
<dbReference type="AlphaFoldDB" id="A0A0E0NA25"/>
<dbReference type="HOGENOM" id="CLU_331049_0_0_1"/>
<dbReference type="GO" id="GO:0051606">
    <property type="term" value="P:detection of stimulus"/>
    <property type="evidence" value="ECO:0007669"/>
    <property type="project" value="UniProtKB-ARBA"/>
</dbReference>
<evidence type="ECO:0000313" key="14">
    <source>
        <dbReference type="EnsemblPlants" id="ORUFI02G04410.1"/>
    </source>
</evidence>
<evidence type="ECO:0000256" key="2">
    <source>
        <dbReference type="ARBA" id="ARBA00009592"/>
    </source>
</evidence>
<dbReference type="Pfam" id="PF12799">
    <property type="entry name" value="LRR_4"/>
    <property type="match status" value="1"/>
</dbReference>
<dbReference type="OMA" id="SHNSCTE"/>
<reference evidence="15" key="1">
    <citation type="submission" date="2013-06" db="EMBL/GenBank/DDBJ databases">
        <authorList>
            <person name="Zhao Q."/>
        </authorList>
    </citation>
    <scope>NUCLEOTIDE SEQUENCE</scope>
    <source>
        <strain evidence="15">cv. W1943</strain>
    </source>
</reference>
<dbReference type="Pfam" id="PF13855">
    <property type="entry name" value="LRR_8"/>
    <property type="match status" value="1"/>
</dbReference>
<dbReference type="PANTHER" id="PTHR48060:SF19">
    <property type="entry name" value="LEUCINE-RICH REPEAT-CONTAINING N-TERMINAL PLANT-TYPE DOMAIN-CONTAINING PROTEIN"/>
    <property type="match status" value="1"/>
</dbReference>
<dbReference type="InterPro" id="IPR001611">
    <property type="entry name" value="Leu-rich_rpt"/>
</dbReference>
<accession>A0A0E0NA25</accession>
<keyword evidence="7" id="KW-0677">Repeat</keyword>
<keyword evidence="11" id="KW-0325">Glycoprotein</keyword>
<dbReference type="Gramene" id="ORUFI02G04410.1">
    <property type="protein sequence ID" value="ORUFI02G04410.1"/>
    <property type="gene ID" value="ORUFI02G04410"/>
</dbReference>
<evidence type="ECO:0000256" key="12">
    <source>
        <dbReference type="SAM" id="Phobius"/>
    </source>
</evidence>
<keyword evidence="5 12" id="KW-0812">Transmembrane</keyword>
<evidence type="ECO:0000259" key="13">
    <source>
        <dbReference type="Pfam" id="PF08263"/>
    </source>
</evidence>
<evidence type="ECO:0000256" key="8">
    <source>
        <dbReference type="ARBA" id="ARBA00022989"/>
    </source>
</evidence>
<sequence>MEIPMLKSDKIADNSDPRAFPFPVYAGACLCFQYRTVTAFPKMLNLGNNKFTGVIPMEIGELKALVSLDLSFNNLNREIPQSISNLKNLMVLDLSYNHLTGAIPPALVNLHFLSEFNVSYNDLKGFAGNPELCSPMLLHRCNVAEADLSPPSSKKDYINKVIPVIAFCVFFGIGVLYDQIVVSRYFRYGMGHRNETSKATAATLSMATTLEEVLLSIETTSSAHSLSSSTTASKEALELGRVISSLAVPRSLEAKLMVKTLASERRKRKVNNLERKGNKVDVSIAANDYYKPRAVKSHNSCTEEDRSSLLRFLAGLSHDGGLAASWRPDVDCCHAWEGVVCDDEGTVTEVSLQSRGLHGNISLSSLAGLTSLTRLNLSHNALSGSLPPELMYSASLVVLDVSFNSLDGVLPPLPMLMTGLKHPLQLQVLNISTNNLHGEIPESIGQLKKLEVIRLSNNNMSGNLPSSLGNCTRLTTIDLKMNSFSGDLGSVDFSSLHNLRALDLLHNDFSGVIPESIYSCNNLTALRLSSNQIHGEISSKIGDLKYLSFLSITENSFSDIAKTLHAFKSSRNLTTLFIGENFWGEVIPQDETIESLESIRHLSIYRCSLIGNIPLWLSKLKNLEVLDLSNNQLTGPMPSWLNSFNNLFYLDVSNNSLTGQIPATLIEIPMLKSDDYKAHRTILFDLPVYVTTLSRQYRAVTSFPALLNLSANSFTSVIPPKIGELKALTHLDFSSNQLQGEIPPSICNLTNLQVLDLSRNYLTGPIPEALNKLNFLSKFNISDNDLEGPIPTGGQMNTFSSSSFAGNPKLCGSMLAPCGSVEVAHTIPTISEDQQCSSKTISAIAFGVFFGIGVLYDQLVLSRYYG</sequence>
<dbReference type="Proteomes" id="UP000008022">
    <property type="component" value="Unassembled WGS sequence"/>
</dbReference>
<dbReference type="EnsemblPlants" id="ORUFI02G04410.1">
    <property type="protein sequence ID" value="ORUFI02G04410.1"/>
    <property type="gene ID" value="ORUFI02G04410"/>
</dbReference>
<dbReference type="InterPro" id="IPR025875">
    <property type="entry name" value="Leu-rich_rpt_4"/>
</dbReference>
<dbReference type="PANTHER" id="PTHR48060">
    <property type="entry name" value="DNA DAMAGE-REPAIR/TOLERATION PROTEIN DRT100"/>
    <property type="match status" value="1"/>
</dbReference>
<dbReference type="SUPFAM" id="SSF52058">
    <property type="entry name" value="L domain-like"/>
    <property type="match status" value="3"/>
</dbReference>
<evidence type="ECO:0000256" key="5">
    <source>
        <dbReference type="ARBA" id="ARBA00022692"/>
    </source>
</evidence>
<evidence type="ECO:0000256" key="3">
    <source>
        <dbReference type="ARBA" id="ARBA00022475"/>
    </source>
</evidence>
<evidence type="ECO:0000256" key="6">
    <source>
        <dbReference type="ARBA" id="ARBA00022729"/>
    </source>
</evidence>